<keyword evidence="2" id="KW-0282">Flagellum</keyword>
<accession>A0A0V8GKA2</accession>
<feature type="transmembrane region" description="Helical" evidence="1">
    <location>
        <begin position="198"/>
        <end position="220"/>
    </location>
</feature>
<evidence type="ECO:0000313" key="3">
    <source>
        <dbReference type="EMBL" id="KTR26575.1"/>
    </source>
</evidence>
<keyword evidence="1" id="KW-1133">Transmembrane helix</keyword>
<dbReference type="GeneID" id="90837044"/>
<reference evidence="3 6" key="2">
    <citation type="journal article" date="2016" name="Front. Microbiol.">
        <title>Genomic Resource of Rice Seed Associated Bacteria.</title>
        <authorList>
            <person name="Midha S."/>
            <person name="Bansal K."/>
            <person name="Sharma S."/>
            <person name="Kumar N."/>
            <person name="Patil P.P."/>
            <person name="Chaudhry V."/>
            <person name="Patil P.B."/>
        </authorList>
    </citation>
    <scope>NUCLEOTIDE SEQUENCE [LARGE SCALE GENOMIC DNA]</scope>
    <source>
        <strain evidence="3 6">RSA11</strain>
    </source>
</reference>
<feature type="transmembrane region" description="Helical" evidence="1">
    <location>
        <begin position="117"/>
        <end position="137"/>
    </location>
</feature>
<evidence type="ECO:0000313" key="7">
    <source>
        <dbReference type="Proteomes" id="UP001387110"/>
    </source>
</evidence>
<dbReference type="Proteomes" id="UP000053797">
    <property type="component" value="Unassembled WGS sequence"/>
</dbReference>
<organism evidence="2 5">
    <name type="scientific">Exiguobacterium indicum</name>
    <dbReference type="NCBI Taxonomy" id="296995"/>
    <lineage>
        <taxon>Bacteria</taxon>
        <taxon>Bacillati</taxon>
        <taxon>Bacillota</taxon>
        <taxon>Bacilli</taxon>
        <taxon>Bacillales</taxon>
        <taxon>Bacillales Family XII. Incertae Sedis</taxon>
        <taxon>Exiguobacterium</taxon>
    </lineage>
</organism>
<protein>
    <submittedName>
        <fullName evidence="3">Flagellar biosynthesis anti-sigma factor FlgM</fullName>
    </submittedName>
    <submittedName>
        <fullName evidence="2">Flagellar biosynthesis protein FlgM</fullName>
    </submittedName>
    <submittedName>
        <fullName evidence="4">Zinc metallopeptidase</fullName>
    </submittedName>
</protein>
<feature type="transmembrane region" description="Helical" evidence="1">
    <location>
        <begin position="6"/>
        <end position="22"/>
    </location>
</feature>
<comment type="caution">
    <text evidence="2">The sequence shown here is derived from an EMBL/GenBank/DDBJ whole genome shotgun (WGS) entry which is preliminary data.</text>
</comment>
<dbReference type="OrthoDB" id="9784298at2"/>
<reference evidence="2 5" key="1">
    <citation type="journal article" date="2015" name="Int. J. Syst. Evol. Microbiol.">
        <title>Exiguobacterium enclense sp. nov., isolated from sediment.</title>
        <authorList>
            <person name="Dastager S.G."/>
            <person name="Mawlankar R."/>
            <person name="Sonalkar V.V."/>
            <person name="Thorat M.N."/>
            <person name="Mual P."/>
            <person name="Verma A."/>
            <person name="Krishnamurthi S."/>
            <person name="Tang S.K."/>
            <person name="Li W.J."/>
        </authorList>
    </citation>
    <scope>NUCLEOTIDE SEQUENCE [LARGE SCALE GENOMIC DNA]</scope>
    <source>
        <strain evidence="2 5">NIO-1109</strain>
    </source>
</reference>
<name>A0A0V8GKA2_9BACL</name>
<dbReference type="EMBL" id="LDQV01000023">
    <property type="protein sequence ID" value="KTR26575.1"/>
    <property type="molecule type" value="Genomic_DNA"/>
</dbReference>
<feature type="transmembrane region" description="Helical" evidence="1">
    <location>
        <begin position="143"/>
        <end position="164"/>
    </location>
</feature>
<evidence type="ECO:0000313" key="6">
    <source>
        <dbReference type="Proteomes" id="UP000072605"/>
    </source>
</evidence>
<keyword evidence="1" id="KW-0812">Transmembrane</keyword>
<dbReference type="Proteomes" id="UP001387110">
    <property type="component" value="Unassembled WGS sequence"/>
</dbReference>
<evidence type="ECO:0000313" key="4">
    <source>
        <dbReference type="EMBL" id="MEI4461256.1"/>
    </source>
</evidence>
<dbReference type="PANTHER" id="PTHR36434:SF1">
    <property type="entry name" value="MEMBRANE PROTEASE YUGP-RELATED"/>
    <property type="match status" value="1"/>
</dbReference>
<dbReference type="EMBL" id="LNQL01000001">
    <property type="protein sequence ID" value="KSU50728.1"/>
    <property type="molecule type" value="Genomic_DNA"/>
</dbReference>
<dbReference type="PANTHER" id="PTHR36434">
    <property type="entry name" value="MEMBRANE PROTEASE YUGP-RELATED"/>
    <property type="match status" value="1"/>
</dbReference>
<dbReference type="RefSeq" id="WP_023468628.1">
    <property type="nucleotide sequence ID" value="NZ_FMYN01000001.1"/>
</dbReference>
<evidence type="ECO:0000256" key="1">
    <source>
        <dbReference type="SAM" id="Phobius"/>
    </source>
</evidence>
<proteinExistence type="predicted"/>
<keyword evidence="2" id="KW-0966">Cell projection</keyword>
<keyword evidence="1" id="KW-0472">Membrane</keyword>
<dbReference type="InterPro" id="IPR007395">
    <property type="entry name" value="Zn_peptidase_2"/>
</dbReference>
<gene>
    <name evidence="2" type="ORF">AS033_04920</name>
    <name evidence="3" type="ORF">RSA11_10075</name>
    <name evidence="4" type="ORF">SZL87_02330</name>
</gene>
<keyword evidence="7" id="KW-1185">Reference proteome</keyword>
<dbReference type="EMBL" id="JBAWKY010000001">
    <property type="protein sequence ID" value="MEI4461256.1"/>
    <property type="molecule type" value="Genomic_DNA"/>
</dbReference>
<keyword evidence="2" id="KW-0969">Cilium</keyword>
<dbReference type="Proteomes" id="UP000072605">
    <property type="component" value="Unassembled WGS sequence"/>
</dbReference>
<dbReference type="AlphaFoldDB" id="A0A0V8GKA2"/>
<evidence type="ECO:0000313" key="5">
    <source>
        <dbReference type="Proteomes" id="UP000053797"/>
    </source>
</evidence>
<evidence type="ECO:0000313" key="2">
    <source>
        <dbReference type="EMBL" id="KSU50728.1"/>
    </source>
</evidence>
<dbReference type="Pfam" id="PF04298">
    <property type="entry name" value="Zn_peptidase_2"/>
    <property type="match status" value="1"/>
</dbReference>
<reference evidence="4 7" key="3">
    <citation type="submission" date="2023-12" db="EMBL/GenBank/DDBJ databases">
        <authorList>
            <person name="Easwaran N."/>
            <person name="Lazarus H.P.S."/>
        </authorList>
    </citation>
    <scope>NUCLEOTIDE SEQUENCE [LARGE SCALE GENOMIC DNA]</scope>
    <source>
        <strain evidence="4 7">VIT-2023</strain>
    </source>
</reference>
<sequence length="226" mass="24732">MANYLIYLAIIIIVPIWAQMRVRSTYKKYQDVPIQSGVTGAQVADFIMKQNGITNVRLEPIGGTMSDHYDPTNKVVRLSEDVYYGSTVSAVSIAAHEIGHVIQDATDYNMMRVRHRIAPVASITSNLSFPLLLIGLFAGFSGLAMLGVVLMLGAVIFQLVTLPVEFDASNRAMAQLTEHGIIDAEEERGSRRVLNAAAWTYVAATLVAVAEFLRLALLVFNPSSDD</sequence>